<dbReference type="InterPro" id="IPR023614">
    <property type="entry name" value="Porin_dom_sf"/>
</dbReference>
<dbReference type="InterPro" id="IPR033900">
    <property type="entry name" value="Gram_neg_porin_domain"/>
</dbReference>
<keyword evidence="7" id="KW-0406">Ion transport</keyword>
<dbReference type="PRINTS" id="PR00184">
    <property type="entry name" value="NEISSPPORIN"/>
</dbReference>
<gene>
    <name evidence="13" type="ORF">GCM10011396_23480</name>
</gene>
<evidence type="ECO:0000313" key="14">
    <source>
        <dbReference type="Proteomes" id="UP000637423"/>
    </source>
</evidence>
<dbReference type="CDD" id="cd00342">
    <property type="entry name" value="gram_neg_porins"/>
    <property type="match status" value="1"/>
</dbReference>
<comment type="subcellular location">
    <subcellularLocation>
        <location evidence="1">Cell outer membrane</location>
        <topology evidence="1">Multi-pass membrane protein</topology>
    </subcellularLocation>
</comment>
<dbReference type="PANTHER" id="PTHR34501">
    <property type="entry name" value="PROTEIN YDDL-RELATED"/>
    <property type="match status" value="1"/>
</dbReference>
<sequence>MKKSALLFAILGGSAQAALAQSSTTVYGVADMGLVVENGSAAGSITKLTSGVGYGSRVGFRGTEDLGDGMSTKYVLEAGILMDSGASAQGGLAFGRQAYVGLTGSPGSVTLGRQYTPYYWTLLTVADPFVTGYAGTATNLMANPGRANNMALYTTPTIGGVTGELSYSFGEVAGNITASRASGGSLGYVNGPLVIKFSFNNATNATGTDNAKNLLLASAYNFGPVKLHAAYAQNKGLGTTNTQDGLIGVTVPFGASRILASYVAKNDKSGANRDAHQFGLGYIYNLSKRTELYTAYAHISNKNGATYIVGNGTELGSGNSAFNLGMRHFF</sequence>
<dbReference type="InterPro" id="IPR002299">
    <property type="entry name" value="Porin_Neis"/>
</dbReference>
<name>A0A916UKE3_9BURK</name>
<evidence type="ECO:0000259" key="12">
    <source>
        <dbReference type="Pfam" id="PF13609"/>
    </source>
</evidence>
<comment type="subunit">
    <text evidence="2">Homotrimer.</text>
</comment>
<evidence type="ECO:0000256" key="10">
    <source>
        <dbReference type="ARBA" id="ARBA00023237"/>
    </source>
</evidence>
<evidence type="ECO:0000256" key="6">
    <source>
        <dbReference type="ARBA" id="ARBA00022729"/>
    </source>
</evidence>
<evidence type="ECO:0000256" key="3">
    <source>
        <dbReference type="ARBA" id="ARBA00022448"/>
    </source>
</evidence>
<reference evidence="13" key="2">
    <citation type="submission" date="2020-09" db="EMBL/GenBank/DDBJ databases">
        <authorList>
            <person name="Sun Q."/>
            <person name="Zhou Y."/>
        </authorList>
    </citation>
    <scope>NUCLEOTIDE SEQUENCE</scope>
    <source>
        <strain evidence="13">CGMCC 1.10998</strain>
    </source>
</reference>
<keyword evidence="3" id="KW-0813">Transport</keyword>
<dbReference type="GO" id="GO:0015288">
    <property type="term" value="F:porin activity"/>
    <property type="evidence" value="ECO:0007669"/>
    <property type="project" value="UniProtKB-KW"/>
</dbReference>
<dbReference type="GO" id="GO:0034220">
    <property type="term" value="P:monoatomic ion transmembrane transport"/>
    <property type="evidence" value="ECO:0007669"/>
    <property type="project" value="InterPro"/>
</dbReference>
<proteinExistence type="predicted"/>
<comment type="caution">
    <text evidence="13">The sequence shown here is derived from an EMBL/GenBank/DDBJ whole genome shotgun (WGS) entry which is preliminary data.</text>
</comment>
<evidence type="ECO:0000256" key="4">
    <source>
        <dbReference type="ARBA" id="ARBA00022452"/>
    </source>
</evidence>
<keyword evidence="10" id="KW-0998">Cell outer membrane</keyword>
<keyword evidence="14" id="KW-1185">Reference proteome</keyword>
<evidence type="ECO:0000256" key="2">
    <source>
        <dbReference type="ARBA" id="ARBA00011233"/>
    </source>
</evidence>
<accession>A0A916UKE3</accession>
<evidence type="ECO:0000313" key="13">
    <source>
        <dbReference type="EMBL" id="GGC75516.1"/>
    </source>
</evidence>
<protein>
    <submittedName>
        <fullName evidence="13">Porin</fullName>
    </submittedName>
</protein>
<dbReference type="SUPFAM" id="SSF56935">
    <property type="entry name" value="Porins"/>
    <property type="match status" value="1"/>
</dbReference>
<keyword evidence="8" id="KW-0626">Porin</keyword>
<keyword evidence="5" id="KW-0812">Transmembrane</keyword>
<dbReference type="GO" id="GO:0009279">
    <property type="term" value="C:cell outer membrane"/>
    <property type="evidence" value="ECO:0007669"/>
    <property type="project" value="UniProtKB-SubCell"/>
</dbReference>
<feature type="signal peptide" evidence="11">
    <location>
        <begin position="1"/>
        <end position="20"/>
    </location>
</feature>
<evidence type="ECO:0000256" key="7">
    <source>
        <dbReference type="ARBA" id="ARBA00023065"/>
    </source>
</evidence>
<evidence type="ECO:0000256" key="8">
    <source>
        <dbReference type="ARBA" id="ARBA00023114"/>
    </source>
</evidence>
<dbReference type="InterPro" id="IPR001702">
    <property type="entry name" value="Porin_Gram-ve"/>
</dbReference>
<dbReference type="AlphaFoldDB" id="A0A916UKE3"/>
<keyword evidence="4" id="KW-1134">Transmembrane beta strand</keyword>
<organism evidence="13 14">
    <name type="scientific">Undibacterium terreum</name>
    <dbReference type="NCBI Taxonomy" id="1224302"/>
    <lineage>
        <taxon>Bacteria</taxon>
        <taxon>Pseudomonadati</taxon>
        <taxon>Pseudomonadota</taxon>
        <taxon>Betaproteobacteria</taxon>
        <taxon>Burkholderiales</taxon>
        <taxon>Oxalobacteraceae</taxon>
        <taxon>Undibacterium</taxon>
    </lineage>
</organism>
<feature type="domain" description="Porin" evidence="12">
    <location>
        <begin position="9"/>
        <end position="303"/>
    </location>
</feature>
<dbReference type="EMBL" id="BMED01000002">
    <property type="protein sequence ID" value="GGC75516.1"/>
    <property type="molecule type" value="Genomic_DNA"/>
</dbReference>
<keyword evidence="6 11" id="KW-0732">Signal</keyword>
<evidence type="ECO:0000256" key="5">
    <source>
        <dbReference type="ARBA" id="ARBA00022692"/>
    </source>
</evidence>
<dbReference type="GO" id="GO:0046930">
    <property type="term" value="C:pore complex"/>
    <property type="evidence" value="ECO:0007669"/>
    <property type="project" value="UniProtKB-KW"/>
</dbReference>
<dbReference type="Gene3D" id="2.40.160.10">
    <property type="entry name" value="Porin"/>
    <property type="match status" value="1"/>
</dbReference>
<keyword evidence="9" id="KW-0472">Membrane</keyword>
<feature type="chain" id="PRO_5038031521" evidence="11">
    <location>
        <begin position="21"/>
        <end position="330"/>
    </location>
</feature>
<reference evidence="13" key="1">
    <citation type="journal article" date="2014" name="Int. J. Syst. Evol. Microbiol.">
        <title>Complete genome sequence of Corynebacterium casei LMG S-19264T (=DSM 44701T), isolated from a smear-ripened cheese.</title>
        <authorList>
            <consortium name="US DOE Joint Genome Institute (JGI-PGF)"/>
            <person name="Walter F."/>
            <person name="Albersmeier A."/>
            <person name="Kalinowski J."/>
            <person name="Ruckert C."/>
        </authorList>
    </citation>
    <scope>NUCLEOTIDE SEQUENCE</scope>
    <source>
        <strain evidence="13">CGMCC 1.10998</strain>
    </source>
</reference>
<dbReference type="RefSeq" id="WP_188566233.1">
    <property type="nucleotide sequence ID" value="NZ_BMED01000002.1"/>
</dbReference>
<dbReference type="PRINTS" id="PR00182">
    <property type="entry name" value="ECOLNEIPORIN"/>
</dbReference>
<dbReference type="Pfam" id="PF13609">
    <property type="entry name" value="Porin_4"/>
    <property type="match status" value="1"/>
</dbReference>
<evidence type="ECO:0000256" key="9">
    <source>
        <dbReference type="ARBA" id="ARBA00023136"/>
    </source>
</evidence>
<evidence type="ECO:0000256" key="1">
    <source>
        <dbReference type="ARBA" id="ARBA00004571"/>
    </source>
</evidence>
<evidence type="ECO:0000256" key="11">
    <source>
        <dbReference type="SAM" id="SignalP"/>
    </source>
</evidence>
<dbReference type="Proteomes" id="UP000637423">
    <property type="component" value="Unassembled WGS sequence"/>
</dbReference>
<dbReference type="PANTHER" id="PTHR34501:SF9">
    <property type="entry name" value="MAJOR OUTER MEMBRANE PROTEIN P.IA"/>
    <property type="match status" value="1"/>
</dbReference>
<dbReference type="InterPro" id="IPR050298">
    <property type="entry name" value="Gram-neg_bact_OMP"/>
</dbReference>